<evidence type="ECO:0000256" key="1">
    <source>
        <dbReference type="SAM" id="Coils"/>
    </source>
</evidence>
<dbReference type="EMBL" id="CP058627">
    <property type="protein sequence ID" value="QLG88557.1"/>
    <property type="molecule type" value="Genomic_DNA"/>
</dbReference>
<gene>
    <name evidence="2" type="ORF">HQ393_10055</name>
</gene>
<proteinExistence type="predicted"/>
<keyword evidence="1" id="KW-0175">Coiled coil</keyword>
<protein>
    <submittedName>
        <fullName evidence="2">Uncharacterized protein</fullName>
    </submittedName>
</protein>
<organism evidence="2 3">
    <name type="scientific">Chitinibacter bivalviorum</name>
    <dbReference type="NCBI Taxonomy" id="2739434"/>
    <lineage>
        <taxon>Bacteria</taxon>
        <taxon>Pseudomonadati</taxon>
        <taxon>Pseudomonadota</taxon>
        <taxon>Betaproteobacteria</taxon>
        <taxon>Neisseriales</taxon>
        <taxon>Chitinibacteraceae</taxon>
        <taxon>Chitinibacter</taxon>
    </lineage>
</organism>
<evidence type="ECO:0000313" key="2">
    <source>
        <dbReference type="EMBL" id="QLG88557.1"/>
    </source>
</evidence>
<sequence length="59" mass="7171">MTTELQAKLAALQAENEVLRDRLHDKEANLEDLRTTMRLLEHKPINNKSVKWLWWLFRR</sequence>
<dbReference type="AlphaFoldDB" id="A0A7H9BIS5"/>
<evidence type="ECO:0000313" key="3">
    <source>
        <dbReference type="Proteomes" id="UP000509597"/>
    </source>
</evidence>
<feature type="coiled-coil region" evidence="1">
    <location>
        <begin position="2"/>
        <end position="43"/>
    </location>
</feature>
<dbReference type="Proteomes" id="UP000509597">
    <property type="component" value="Chromosome"/>
</dbReference>
<dbReference type="RefSeq" id="WP_179355070.1">
    <property type="nucleotide sequence ID" value="NZ_CP058627.1"/>
</dbReference>
<keyword evidence="3" id="KW-1185">Reference proteome</keyword>
<name>A0A7H9BIS5_9NEIS</name>
<accession>A0A7H9BIS5</accession>
<reference evidence="2 3" key="1">
    <citation type="submission" date="2020-07" db="EMBL/GenBank/DDBJ databases">
        <title>Complete genome sequence of Chitinibacter sp. 2T18.</title>
        <authorList>
            <person name="Bae J.-W."/>
            <person name="Choi J.-W."/>
        </authorList>
    </citation>
    <scope>NUCLEOTIDE SEQUENCE [LARGE SCALE GENOMIC DNA]</scope>
    <source>
        <strain evidence="2 3">2T18</strain>
    </source>
</reference>
<dbReference type="KEGG" id="chiz:HQ393_10055"/>